<protein>
    <submittedName>
        <fullName evidence="3">Copper chaperone CopZ</fullName>
    </submittedName>
</protein>
<keyword evidence="4" id="KW-1185">Reference proteome</keyword>
<dbReference type="EMBL" id="JAUSRE010000023">
    <property type="protein sequence ID" value="MDP9890112.1"/>
    <property type="molecule type" value="Genomic_DNA"/>
</dbReference>
<dbReference type="RefSeq" id="WP_307310995.1">
    <property type="nucleotide sequence ID" value="NZ_JAUSRE010000023.1"/>
</dbReference>
<dbReference type="CDD" id="cd00371">
    <property type="entry name" value="HMA"/>
    <property type="match status" value="1"/>
</dbReference>
<sequence length="104" mass="10808">MNNNVFPGNAAGPALITLQVEGMSCTGCEQRIGNTLRRVEGVRETTADHTTGRVRVHVGPGVEAGVLAAKITAAGYTVKGSETESDAGMKAGPDDEPDRGQRND</sequence>
<dbReference type="Proteomes" id="UP001226577">
    <property type="component" value="Unassembled WGS sequence"/>
</dbReference>
<dbReference type="PROSITE" id="PS50846">
    <property type="entry name" value="HMA_2"/>
    <property type="match status" value="1"/>
</dbReference>
<evidence type="ECO:0000313" key="4">
    <source>
        <dbReference type="Proteomes" id="UP001226577"/>
    </source>
</evidence>
<reference evidence="3 4" key="1">
    <citation type="submission" date="2023-07" db="EMBL/GenBank/DDBJ databases">
        <title>Sorghum-associated microbial communities from plants grown in Nebraska, USA.</title>
        <authorList>
            <person name="Schachtman D."/>
        </authorList>
    </citation>
    <scope>NUCLEOTIDE SEQUENCE [LARGE SCALE GENOMIC DNA]</scope>
    <source>
        <strain evidence="3 4">CC222</strain>
    </source>
</reference>
<accession>A0ABT9RYH5</accession>
<dbReference type="Pfam" id="PF00403">
    <property type="entry name" value="HMA"/>
    <property type="match status" value="1"/>
</dbReference>
<name>A0ABT9RYH5_9MICC</name>
<dbReference type="SUPFAM" id="SSF55008">
    <property type="entry name" value="HMA, heavy metal-associated domain"/>
    <property type="match status" value="1"/>
</dbReference>
<comment type="caution">
    <text evidence="3">The sequence shown here is derived from an EMBL/GenBank/DDBJ whole genome shotgun (WGS) entry which is preliminary data.</text>
</comment>
<evidence type="ECO:0000313" key="3">
    <source>
        <dbReference type="EMBL" id="MDP9890112.1"/>
    </source>
</evidence>
<dbReference type="InterPro" id="IPR036163">
    <property type="entry name" value="HMA_dom_sf"/>
</dbReference>
<evidence type="ECO:0000259" key="2">
    <source>
        <dbReference type="PROSITE" id="PS50846"/>
    </source>
</evidence>
<dbReference type="Gene3D" id="3.30.70.100">
    <property type="match status" value="1"/>
</dbReference>
<organism evidence="3 4">
    <name type="scientific">Pseudarthrobacter enclensis</name>
    <dbReference type="NCBI Taxonomy" id="993070"/>
    <lineage>
        <taxon>Bacteria</taxon>
        <taxon>Bacillati</taxon>
        <taxon>Actinomycetota</taxon>
        <taxon>Actinomycetes</taxon>
        <taxon>Micrococcales</taxon>
        <taxon>Micrococcaceae</taxon>
        <taxon>Pseudarthrobacter</taxon>
    </lineage>
</organism>
<gene>
    <name evidence="3" type="ORF">J2X98_003724</name>
</gene>
<evidence type="ECO:0000256" key="1">
    <source>
        <dbReference type="SAM" id="MobiDB-lite"/>
    </source>
</evidence>
<dbReference type="InterPro" id="IPR006121">
    <property type="entry name" value="HMA_dom"/>
</dbReference>
<feature type="region of interest" description="Disordered" evidence="1">
    <location>
        <begin position="77"/>
        <end position="104"/>
    </location>
</feature>
<proteinExistence type="predicted"/>
<feature type="domain" description="HMA" evidence="2">
    <location>
        <begin position="14"/>
        <end position="79"/>
    </location>
</feature>